<evidence type="ECO:0000256" key="2">
    <source>
        <dbReference type="ARBA" id="ARBA00004611"/>
    </source>
</evidence>
<evidence type="ECO:0000256" key="3">
    <source>
        <dbReference type="ARBA" id="ARBA00011248"/>
    </source>
</evidence>
<evidence type="ECO:0000256" key="9">
    <source>
        <dbReference type="ARBA" id="ARBA00023273"/>
    </source>
</evidence>
<comment type="subcellular location">
    <subcellularLocation>
        <location evidence="2">Cytoplasm</location>
        <location evidence="2">Cytoskeleton</location>
        <location evidence="2">Flagellum axoneme</location>
    </subcellularLocation>
</comment>
<dbReference type="InterPro" id="IPR033585">
    <property type="entry name" value="DRC12-like"/>
</dbReference>
<evidence type="ECO:0000256" key="12">
    <source>
        <dbReference type="SAM" id="Coils"/>
    </source>
</evidence>
<evidence type="ECO:0000256" key="6">
    <source>
        <dbReference type="ARBA" id="ARBA00023054"/>
    </source>
</evidence>
<reference evidence="14 15" key="1">
    <citation type="journal article" date="2022" name="bioRxiv">
        <title>Genomics of Preaxostyla Flagellates Illuminates Evolutionary Transitions and the Path Towards Mitochondrial Loss.</title>
        <authorList>
            <person name="Novak L.V.F."/>
            <person name="Treitli S.C."/>
            <person name="Pyrih J."/>
            <person name="Halakuc P."/>
            <person name="Pipaliya S.V."/>
            <person name="Vacek V."/>
            <person name="Brzon O."/>
            <person name="Soukal P."/>
            <person name="Eme L."/>
            <person name="Dacks J.B."/>
            <person name="Karnkowska A."/>
            <person name="Elias M."/>
            <person name="Hampl V."/>
        </authorList>
    </citation>
    <scope>NUCLEOTIDE SEQUENCE [LARGE SCALE GENOMIC DNA]</scope>
    <source>
        <strain evidence="14">NAU3</strain>
        <tissue evidence="14">Gut</tissue>
    </source>
</reference>
<keyword evidence="6 12" id="KW-0175">Coiled coil</keyword>
<evidence type="ECO:0000256" key="11">
    <source>
        <dbReference type="ARBA" id="ARBA00044800"/>
    </source>
</evidence>
<comment type="caution">
    <text evidence="14">The sequence shown here is derived from an EMBL/GenBank/DDBJ whole genome shotgun (WGS) entry which is preliminary data.</text>
</comment>
<keyword evidence="4" id="KW-0963">Cytoplasm</keyword>
<evidence type="ECO:0000313" key="15">
    <source>
        <dbReference type="Proteomes" id="UP001281761"/>
    </source>
</evidence>
<evidence type="ECO:0000313" key="14">
    <source>
        <dbReference type="EMBL" id="KAK2955992.1"/>
    </source>
</evidence>
<comment type="similarity">
    <text evidence="10">Belongs to the DRC12 family.</text>
</comment>
<evidence type="ECO:0000256" key="1">
    <source>
        <dbReference type="ARBA" id="ARBA00003029"/>
    </source>
</evidence>
<feature type="coiled-coil region" evidence="12">
    <location>
        <begin position="32"/>
        <end position="59"/>
    </location>
</feature>
<keyword evidence="8" id="KW-0206">Cytoskeleton</keyword>
<dbReference type="PANTHER" id="PTHR28656">
    <property type="entry name" value="COILED-COIL DOMAIN-CONTAINING PROTEIN 153"/>
    <property type="match status" value="1"/>
</dbReference>
<comment type="function">
    <text evidence="1">Component of the nexin-dynein regulatory complex (N-DRC), a key regulator of ciliary/flagellar motility which maintains the alignment and integrity of the distal axoneme and regulates microtubule sliding in motile axonemes.</text>
</comment>
<name>A0ABQ9XWX8_9EUKA</name>
<organism evidence="14 15">
    <name type="scientific">Blattamonas nauphoetae</name>
    <dbReference type="NCBI Taxonomy" id="2049346"/>
    <lineage>
        <taxon>Eukaryota</taxon>
        <taxon>Metamonada</taxon>
        <taxon>Preaxostyla</taxon>
        <taxon>Oxymonadida</taxon>
        <taxon>Blattamonas</taxon>
    </lineage>
</organism>
<evidence type="ECO:0000256" key="13">
    <source>
        <dbReference type="SAM" id="MobiDB-lite"/>
    </source>
</evidence>
<sequence>MPPKDGKKKKSAQVDEELEGLKDLDKKGGMRIQALEKEIYEQKEQMRLAMKQREELQMKVIEETESFHDEKADRRDVMSNMIRQYREMQDYLVQKNTDLEKKIEGIQDEMAYLHLNYERSIKEKDDSIAEKERTIIELDHKMEDLAEEFRSMLQTTLDKMTDKLKAGGEWEVGLLPDTEKLKQFGVEL</sequence>
<keyword evidence="15" id="KW-1185">Reference proteome</keyword>
<dbReference type="PANTHER" id="PTHR28656:SF1">
    <property type="entry name" value="COILED-COIL DOMAIN-CONTAINING PROTEIN 153"/>
    <property type="match status" value="1"/>
</dbReference>
<proteinExistence type="inferred from homology"/>
<evidence type="ECO:0000256" key="8">
    <source>
        <dbReference type="ARBA" id="ARBA00023212"/>
    </source>
</evidence>
<feature type="compositionally biased region" description="Basic residues" evidence="13">
    <location>
        <begin position="1"/>
        <end position="11"/>
    </location>
</feature>
<evidence type="ECO:0000256" key="5">
    <source>
        <dbReference type="ARBA" id="ARBA00022846"/>
    </source>
</evidence>
<evidence type="ECO:0000256" key="7">
    <source>
        <dbReference type="ARBA" id="ARBA00023069"/>
    </source>
</evidence>
<evidence type="ECO:0000256" key="4">
    <source>
        <dbReference type="ARBA" id="ARBA00022490"/>
    </source>
</evidence>
<keyword evidence="7" id="KW-0969">Cilium</keyword>
<dbReference type="EMBL" id="JARBJD010000060">
    <property type="protein sequence ID" value="KAK2955992.1"/>
    <property type="molecule type" value="Genomic_DNA"/>
</dbReference>
<keyword evidence="9" id="KW-0966">Cell projection</keyword>
<accession>A0ABQ9XWX8</accession>
<feature type="region of interest" description="Disordered" evidence="13">
    <location>
        <begin position="1"/>
        <end position="25"/>
    </location>
</feature>
<keyword evidence="5" id="KW-0282">Flagellum</keyword>
<protein>
    <recommendedName>
        <fullName evidence="11">Dynein regulatory complex protein 12</fullName>
    </recommendedName>
</protein>
<dbReference type="Proteomes" id="UP001281761">
    <property type="component" value="Unassembled WGS sequence"/>
</dbReference>
<evidence type="ECO:0000256" key="10">
    <source>
        <dbReference type="ARBA" id="ARBA00044754"/>
    </source>
</evidence>
<comment type="subunit">
    <text evidence="3">Component of the nexin-dynein regulatory complex (N-DRC).</text>
</comment>
<gene>
    <name evidence="14" type="ORF">BLNAU_8968</name>
</gene>